<name>A0A433JD55_9PROT</name>
<dbReference type="PROSITE" id="PS00211">
    <property type="entry name" value="ABC_TRANSPORTER_1"/>
    <property type="match status" value="1"/>
</dbReference>
<dbReference type="InterPro" id="IPR013611">
    <property type="entry name" value="Transp-assoc_OB_typ2"/>
</dbReference>
<proteinExistence type="inferred from homology"/>
<dbReference type="RefSeq" id="WP_126995660.1">
    <property type="nucleotide sequence ID" value="NZ_JBNPXW010000006.1"/>
</dbReference>
<dbReference type="InterPro" id="IPR027417">
    <property type="entry name" value="P-loop_NTPase"/>
</dbReference>
<dbReference type="GO" id="GO:0016887">
    <property type="term" value="F:ATP hydrolysis activity"/>
    <property type="evidence" value="ECO:0007669"/>
    <property type="project" value="InterPro"/>
</dbReference>
<evidence type="ECO:0000256" key="4">
    <source>
        <dbReference type="ARBA" id="ARBA00022840"/>
    </source>
</evidence>
<dbReference type="InterPro" id="IPR012340">
    <property type="entry name" value="NA-bd_OB-fold"/>
</dbReference>
<dbReference type="Pfam" id="PF00005">
    <property type="entry name" value="ABC_tran"/>
    <property type="match status" value="1"/>
</dbReference>
<dbReference type="InterPro" id="IPR008995">
    <property type="entry name" value="Mo/tungstate-bd_C_term_dom"/>
</dbReference>
<dbReference type="SMART" id="SM00382">
    <property type="entry name" value="AAA"/>
    <property type="match status" value="1"/>
</dbReference>
<dbReference type="SUPFAM" id="SSF52540">
    <property type="entry name" value="P-loop containing nucleoside triphosphate hydrolases"/>
    <property type="match status" value="1"/>
</dbReference>
<dbReference type="Proteomes" id="UP000280346">
    <property type="component" value="Unassembled WGS sequence"/>
</dbReference>
<keyword evidence="3" id="KW-0547">Nucleotide-binding</keyword>
<dbReference type="PANTHER" id="PTHR43875">
    <property type="entry name" value="MALTODEXTRIN IMPORT ATP-BINDING PROTEIN MSMX"/>
    <property type="match status" value="1"/>
</dbReference>
<organism evidence="6 7">
    <name type="scientific">Azospirillum doebereinerae</name>
    <dbReference type="NCBI Taxonomy" id="92933"/>
    <lineage>
        <taxon>Bacteria</taxon>
        <taxon>Pseudomonadati</taxon>
        <taxon>Pseudomonadota</taxon>
        <taxon>Alphaproteobacteria</taxon>
        <taxon>Rhodospirillales</taxon>
        <taxon>Azospirillaceae</taxon>
        <taxon>Azospirillum</taxon>
    </lineage>
</organism>
<dbReference type="Pfam" id="PF08402">
    <property type="entry name" value="TOBE_2"/>
    <property type="match status" value="1"/>
</dbReference>
<sequence>MARHDPSKAAASGGNFEALHLDRITRRFHNMVALNELSLTVRRGEFIALLGPSGCGKSTALNCLAGLMPLSGGRIMLDDRRIDTLPPERRGFGMVFQNYALFPHMSVRKNIGFGLMMRNVPEKEAARRVNETLDLVQLQAHADKLPGQLSGGQQQRVAIARAIVVNPPLILMDEPLSNLDAKLRLEMRHEIRRIHHEVQRSTIYVTHDQDEALSLADRIVVMQDGVVQQIGTPEQLYNAPANLNVARFMGYRNVIAFDACSPLDGRRMQVHRNGVTLNATLQGDVAGHRCTVAIRPDDLRIGDPENDPEGANSLDGRVIEVEYCGRDWLVDVDTAIGVLHARIPQAATPGQRIRLVLPADRVLAYPQGRDAAMAVAAE</sequence>
<comment type="similarity">
    <text evidence="1">Belongs to the ABC transporter superfamily.</text>
</comment>
<dbReference type="Gene3D" id="2.40.50.140">
    <property type="entry name" value="Nucleic acid-binding proteins"/>
    <property type="match status" value="1"/>
</dbReference>
<keyword evidence="4 6" id="KW-0067">ATP-binding</keyword>
<dbReference type="InterPro" id="IPR017871">
    <property type="entry name" value="ABC_transporter-like_CS"/>
</dbReference>
<dbReference type="EMBL" id="RZIJ01000003">
    <property type="protein sequence ID" value="RUQ74528.1"/>
    <property type="molecule type" value="Genomic_DNA"/>
</dbReference>
<dbReference type="GO" id="GO:0140359">
    <property type="term" value="F:ABC-type transporter activity"/>
    <property type="evidence" value="ECO:0007669"/>
    <property type="project" value="UniProtKB-ARBA"/>
</dbReference>
<comment type="caution">
    <text evidence="6">The sequence shown here is derived from an EMBL/GenBank/DDBJ whole genome shotgun (WGS) entry which is preliminary data.</text>
</comment>
<feature type="domain" description="ABC transporter" evidence="5">
    <location>
        <begin position="19"/>
        <end position="249"/>
    </location>
</feature>
<evidence type="ECO:0000259" key="5">
    <source>
        <dbReference type="PROSITE" id="PS50893"/>
    </source>
</evidence>
<evidence type="ECO:0000313" key="7">
    <source>
        <dbReference type="Proteomes" id="UP000280346"/>
    </source>
</evidence>
<dbReference type="Gene3D" id="2.40.50.100">
    <property type="match status" value="1"/>
</dbReference>
<dbReference type="FunFam" id="3.40.50.300:FF:000042">
    <property type="entry name" value="Maltose/maltodextrin ABC transporter, ATP-binding protein"/>
    <property type="match status" value="1"/>
</dbReference>
<dbReference type="SUPFAM" id="SSF50331">
    <property type="entry name" value="MOP-like"/>
    <property type="match status" value="1"/>
</dbReference>
<keyword evidence="7" id="KW-1185">Reference proteome</keyword>
<dbReference type="GO" id="GO:0005524">
    <property type="term" value="F:ATP binding"/>
    <property type="evidence" value="ECO:0007669"/>
    <property type="project" value="UniProtKB-KW"/>
</dbReference>
<dbReference type="PANTHER" id="PTHR43875:SF1">
    <property type="entry name" value="OSMOPROTECTIVE COMPOUNDS UPTAKE ATP-BINDING PROTEIN GGTA"/>
    <property type="match status" value="1"/>
</dbReference>
<keyword evidence="2" id="KW-0813">Transport</keyword>
<evidence type="ECO:0000313" key="6">
    <source>
        <dbReference type="EMBL" id="RUQ74528.1"/>
    </source>
</evidence>
<evidence type="ECO:0000256" key="1">
    <source>
        <dbReference type="ARBA" id="ARBA00005417"/>
    </source>
</evidence>
<evidence type="ECO:0000256" key="2">
    <source>
        <dbReference type="ARBA" id="ARBA00022448"/>
    </source>
</evidence>
<dbReference type="InterPro" id="IPR003593">
    <property type="entry name" value="AAA+_ATPase"/>
</dbReference>
<dbReference type="InterPro" id="IPR003439">
    <property type="entry name" value="ABC_transporter-like_ATP-bd"/>
</dbReference>
<dbReference type="OrthoDB" id="9802264at2"/>
<protein>
    <submittedName>
        <fullName evidence="6">ABC transporter ATP-binding protein</fullName>
    </submittedName>
</protein>
<evidence type="ECO:0000256" key="3">
    <source>
        <dbReference type="ARBA" id="ARBA00022741"/>
    </source>
</evidence>
<gene>
    <name evidence="6" type="ORF">EJ913_05640</name>
</gene>
<dbReference type="AlphaFoldDB" id="A0A433JD55"/>
<accession>A0A433JD55</accession>
<dbReference type="PROSITE" id="PS50893">
    <property type="entry name" value="ABC_TRANSPORTER_2"/>
    <property type="match status" value="1"/>
</dbReference>
<dbReference type="Gene3D" id="3.40.50.300">
    <property type="entry name" value="P-loop containing nucleotide triphosphate hydrolases"/>
    <property type="match status" value="1"/>
</dbReference>
<dbReference type="InterPro" id="IPR047641">
    <property type="entry name" value="ABC_transpr_MalK/UgpC-like"/>
</dbReference>
<dbReference type="GO" id="GO:0055052">
    <property type="term" value="C:ATP-binding cassette (ABC) transporter complex, substrate-binding subunit-containing"/>
    <property type="evidence" value="ECO:0007669"/>
    <property type="project" value="TreeGrafter"/>
</dbReference>
<reference evidence="6 7" key="1">
    <citation type="submission" date="2018-12" db="EMBL/GenBank/DDBJ databases">
        <authorList>
            <person name="Yang Y."/>
        </authorList>
    </citation>
    <scope>NUCLEOTIDE SEQUENCE [LARGE SCALE GENOMIC DNA]</scope>
    <source>
        <strain evidence="6 7">GSF71</strain>
    </source>
</reference>